<dbReference type="Proteomes" id="UP000824014">
    <property type="component" value="Unassembled WGS sequence"/>
</dbReference>
<comment type="caution">
    <text evidence="2">The sequence shown here is derived from an EMBL/GenBank/DDBJ whole genome shotgun (WGS) entry which is preliminary data.</text>
</comment>
<keyword evidence="1" id="KW-0732">Signal</keyword>
<feature type="chain" id="PRO_5038822164" description="Outer membrane protein beta-barrel domain-containing protein" evidence="1">
    <location>
        <begin position="21"/>
        <end position="182"/>
    </location>
</feature>
<reference evidence="2" key="1">
    <citation type="journal article" date="2021" name="PeerJ">
        <title>Extensive microbial diversity within the chicken gut microbiome revealed by metagenomics and culture.</title>
        <authorList>
            <person name="Gilroy R."/>
            <person name="Ravi A."/>
            <person name="Getino M."/>
            <person name="Pursley I."/>
            <person name="Horton D.L."/>
            <person name="Alikhan N.F."/>
            <person name="Baker D."/>
            <person name="Gharbi K."/>
            <person name="Hall N."/>
            <person name="Watson M."/>
            <person name="Adriaenssens E.M."/>
            <person name="Foster-Nyarko E."/>
            <person name="Jarju S."/>
            <person name="Secka A."/>
            <person name="Antonio M."/>
            <person name="Oren A."/>
            <person name="Chaudhuri R.R."/>
            <person name="La Ragione R."/>
            <person name="Hildebrand F."/>
            <person name="Pallen M.J."/>
        </authorList>
    </citation>
    <scope>NUCLEOTIDE SEQUENCE</scope>
    <source>
        <strain evidence="2">ChiHjej11B10-19426</strain>
    </source>
</reference>
<organism evidence="2 3">
    <name type="scientific">Candidatus Tidjanibacter faecipullorum</name>
    <dbReference type="NCBI Taxonomy" id="2838766"/>
    <lineage>
        <taxon>Bacteria</taxon>
        <taxon>Pseudomonadati</taxon>
        <taxon>Bacteroidota</taxon>
        <taxon>Bacteroidia</taxon>
        <taxon>Bacteroidales</taxon>
        <taxon>Rikenellaceae</taxon>
        <taxon>Tidjanibacter</taxon>
    </lineage>
</organism>
<reference evidence="2" key="2">
    <citation type="submission" date="2021-04" db="EMBL/GenBank/DDBJ databases">
        <authorList>
            <person name="Gilroy R."/>
        </authorList>
    </citation>
    <scope>NUCLEOTIDE SEQUENCE</scope>
    <source>
        <strain evidence="2">ChiHjej11B10-19426</strain>
    </source>
</reference>
<evidence type="ECO:0000313" key="3">
    <source>
        <dbReference type="Proteomes" id="UP000824014"/>
    </source>
</evidence>
<proteinExistence type="predicted"/>
<accession>A0A9D2DD28</accession>
<dbReference type="AlphaFoldDB" id="A0A9D2DD28"/>
<protein>
    <recommendedName>
        <fullName evidence="4">Outer membrane protein beta-barrel domain-containing protein</fullName>
    </recommendedName>
</protein>
<name>A0A9D2DD28_9BACT</name>
<evidence type="ECO:0000313" key="2">
    <source>
        <dbReference type="EMBL" id="HIZ14723.1"/>
    </source>
</evidence>
<feature type="signal peptide" evidence="1">
    <location>
        <begin position="1"/>
        <end position="20"/>
    </location>
</feature>
<sequence>MKKGLLLVVALLGIVCGAKGQTTMTKNSIVLSAGVGIGTALDIGRTVVPPIVFQGEYGVVDHLFDAHSAIGVGACIGYAAGQKTYDRLFYQYINSVLLGVRGTFHYEFVERLDTYAGIMLGGNIANTRNEGIWPGAGNPPRNGGFVGDFYLGAKYYVLPYMAVYGEFGFGVAYFTLGVSFKL</sequence>
<evidence type="ECO:0008006" key="4">
    <source>
        <dbReference type="Google" id="ProtNLM"/>
    </source>
</evidence>
<gene>
    <name evidence="2" type="ORF">H9816_02240</name>
</gene>
<dbReference type="EMBL" id="DXCC01000005">
    <property type="protein sequence ID" value="HIZ14723.1"/>
    <property type="molecule type" value="Genomic_DNA"/>
</dbReference>
<evidence type="ECO:0000256" key="1">
    <source>
        <dbReference type="SAM" id="SignalP"/>
    </source>
</evidence>